<name>A0A485L0Q7_9STRA</name>
<keyword evidence="3" id="KW-0732">Signal</keyword>
<protein>
    <submittedName>
        <fullName evidence="5">Aste57867_14444 protein</fullName>
    </submittedName>
</protein>
<gene>
    <name evidence="5" type="primary">Aste57867_14444</name>
    <name evidence="4" type="ORF">As57867_014390</name>
    <name evidence="5" type="ORF">ASTE57867_14444</name>
</gene>
<organism evidence="5 6">
    <name type="scientific">Aphanomyces stellatus</name>
    <dbReference type="NCBI Taxonomy" id="120398"/>
    <lineage>
        <taxon>Eukaryota</taxon>
        <taxon>Sar</taxon>
        <taxon>Stramenopiles</taxon>
        <taxon>Oomycota</taxon>
        <taxon>Saprolegniomycetes</taxon>
        <taxon>Saprolegniales</taxon>
        <taxon>Verrucalvaceae</taxon>
        <taxon>Aphanomyces</taxon>
    </lineage>
</organism>
<dbReference type="AlphaFoldDB" id="A0A485L0Q7"/>
<reference evidence="4" key="2">
    <citation type="submission" date="2019-06" db="EMBL/GenBank/DDBJ databases">
        <title>Genomics analysis of Aphanomyces spp. identifies a new class of oomycete effector associated with host adaptation.</title>
        <authorList>
            <person name="Gaulin E."/>
        </authorList>
    </citation>
    <scope>NUCLEOTIDE SEQUENCE</scope>
    <source>
        <strain evidence="4">CBS 578.67</strain>
    </source>
</reference>
<dbReference type="EMBL" id="CAADRA010005563">
    <property type="protein sequence ID" value="VFT91266.1"/>
    <property type="molecule type" value="Genomic_DNA"/>
</dbReference>
<feature type="region of interest" description="Disordered" evidence="1">
    <location>
        <begin position="332"/>
        <end position="387"/>
    </location>
</feature>
<feature type="transmembrane region" description="Helical" evidence="2">
    <location>
        <begin position="165"/>
        <end position="187"/>
    </location>
</feature>
<evidence type="ECO:0000256" key="2">
    <source>
        <dbReference type="SAM" id="Phobius"/>
    </source>
</evidence>
<keyword evidence="2" id="KW-1133">Transmembrane helix</keyword>
<dbReference type="EMBL" id="VJMH01005542">
    <property type="protein sequence ID" value="KAF0694674.1"/>
    <property type="molecule type" value="Genomic_DNA"/>
</dbReference>
<keyword evidence="2" id="KW-0472">Membrane</keyword>
<evidence type="ECO:0000313" key="4">
    <source>
        <dbReference type="EMBL" id="KAF0694674.1"/>
    </source>
</evidence>
<evidence type="ECO:0000313" key="5">
    <source>
        <dbReference type="EMBL" id="VFT91266.1"/>
    </source>
</evidence>
<reference evidence="5 6" key="1">
    <citation type="submission" date="2019-03" db="EMBL/GenBank/DDBJ databases">
        <authorList>
            <person name="Gaulin E."/>
            <person name="Dumas B."/>
        </authorList>
    </citation>
    <scope>NUCLEOTIDE SEQUENCE [LARGE SCALE GENOMIC DNA]</scope>
    <source>
        <strain evidence="5">CBS 568.67</strain>
    </source>
</reference>
<feature type="signal peptide" evidence="3">
    <location>
        <begin position="1"/>
        <end position="19"/>
    </location>
</feature>
<feature type="compositionally biased region" description="Polar residues" evidence="1">
    <location>
        <begin position="340"/>
        <end position="362"/>
    </location>
</feature>
<proteinExistence type="predicted"/>
<sequence length="387" mass="40452">MRVASLAVVAAFAVSAASADNLRFLQQNTTAPVTTVPVITTTAPVTTTAAVTTTAPVTTTAAVTTTAPVTTTAAVTTTSPVTTTASVTTTAPVTTASQTTQTPSTTQSQVTSPPSSTAAPILSPDAVTDAPSAATTKKPATTSKPTTTDAAAASTTSEGMSTGTYVGIGVGAVAGVGLIGGAIFMMLKRNQSDDDDPMSPNDFKDYGNSSLYGAPPAKTAPANPVKVMEPEMLNHYPTATTVATNQRPSPSPVPILAAPAVEYHNIQANNSIMNTFRSAQEDYDRPSMASNDDSFGQNAWTSAMHHHEEEDHHHEVNIDDFETSSYNSSNKLAFNDDGMDSQSDMSRGSSFNTRDSFQSHMTSEMDHHDQDFGSHKESVNERGSYEL</sequence>
<evidence type="ECO:0000256" key="3">
    <source>
        <dbReference type="SAM" id="SignalP"/>
    </source>
</evidence>
<accession>A0A485L0Q7</accession>
<evidence type="ECO:0000313" key="6">
    <source>
        <dbReference type="Proteomes" id="UP000332933"/>
    </source>
</evidence>
<feature type="region of interest" description="Disordered" evidence="1">
    <location>
        <begin position="91"/>
        <end position="159"/>
    </location>
</feature>
<keyword evidence="2" id="KW-0812">Transmembrane</keyword>
<feature type="chain" id="PRO_5036116275" evidence="3">
    <location>
        <begin position="20"/>
        <end position="387"/>
    </location>
</feature>
<feature type="compositionally biased region" description="Low complexity" evidence="1">
    <location>
        <begin position="128"/>
        <end position="156"/>
    </location>
</feature>
<keyword evidence="6" id="KW-1185">Reference proteome</keyword>
<feature type="compositionally biased region" description="Basic and acidic residues" evidence="1">
    <location>
        <begin position="363"/>
        <end position="387"/>
    </location>
</feature>
<evidence type="ECO:0000256" key="1">
    <source>
        <dbReference type="SAM" id="MobiDB-lite"/>
    </source>
</evidence>
<dbReference type="OrthoDB" id="78813at2759"/>
<feature type="compositionally biased region" description="Low complexity" evidence="1">
    <location>
        <begin position="91"/>
        <end position="120"/>
    </location>
</feature>
<dbReference type="Proteomes" id="UP000332933">
    <property type="component" value="Unassembled WGS sequence"/>
</dbReference>